<dbReference type="EMBL" id="ANFO01000239">
    <property type="protein sequence ID" value="KGQ11130.1"/>
    <property type="molecule type" value="Genomic_DNA"/>
</dbReference>
<keyword evidence="7 9" id="KW-0472">Membrane</keyword>
<evidence type="ECO:0000313" key="12">
    <source>
        <dbReference type="Proteomes" id="UP000030106"/>
    </source>
</evidence>
<dbReference type="SUPFAM" id="SSF52540">
    <property type="entry name" value="P-loop containing nucleoside triphosphate hydrolases"/>
    <property type="match status" value="1"/>
</dbReference>
<evidence type="ECO:0000256" key="8">
    <source>
        <dbReference type="ARBA" id="ARBA00038388"/>
    </source>
</evidence>
<dbReference type="SMART" id="SM00382">
    <property type="entry name" value="AAA"/>
    <property type="match status" value="1"/>
</dbReference>
<feature type="transmembrane region" description="Helical" evidence="9">
    <location>
        <begin position="563"/>
        <end position="588"/>
    </location>
</feature>
<evidence type="ECO:0000256" key="1">
    <source>
        <dbReference type="ARBA" id="ARBA00004429"/>
    </source>
</evidence>
<dbReference type="AlphaFoldDB" id="A0A0A2VY91"/>
<dbReference type="GO" id="GO:0022857">
    <property type="term" value="F:transmembrane transporter activity"/>
    <property type="evidence" value="ECO:0007669"/>
    <property type="project" value="TreeGrafter"/>
</dbReference>
<evidence type="ECO:0000256" key="7">
    <source>
        <dbReference type="ARBA" id="ARBA00023136"/>
    </source>
</evidence>
<dbReference type="InterPro" id="IPR003838">
    <property type="entry name" value="ABC3_permease_C"/>
</dbReference>
<dbReference type="PANTHER" id="PTHR24220">
    <property type="entry name" value="IMPORT ATP-BINDING PROTEIN"/>
    <property type="match status" value="1"/>
</dbReference>
<evidence type="ECO:0000256" key="6">
    <source>
        <dbReference type="ARBA" id="ARBA00022989"/>
    </source>
</evidence>
<evidence type="ECO:0000256" key="2">
    <source>
        <dbReference type="ARBA" id="ARBA00022475"/>
    </source>
</evidence>
<sequence length="599" mass="65387">MEVRRGGADGFTVTLPSLALARGEVAALTGQSGCGKSTLLEMIGAILRPDTLGEYRLHQPEVDIAAPLMAANEVAMSAIRARELGFVLQHGGLLPWLTVIDNIVLPRRLAGMDIHSHWLRVAIEQLGIARLLKKMPAQLSIGERQRVAFVRAIAHQPRLLLADEPTAALDPENARRLFALIVDMVRALDMVAIISETRASGRLLLHMALRDLLHDRKVALCIVFSLVAVIAPLLLLFGLKNGIVSQLRHDLLNDPRTREVRMLGNSSYDRGWLEKLSERPEVGFSIPLTRSLNTQADLVHDGQHFAAGAEVIPTGKGDPLLAEVTLPRLDDEVVLSASAARRLAVNQGATFRLFVTRKLGGAEQRVAKSVRVVGVLDEAKFSRPGMFVTLPLLVALEDYRDGFQVPLLAVAEGQPSRERSRFSRARLYAATLDDVVPLANWLESQHIETVTQAAQIESVRAIDSVLGIIFAVIAWISTSGCIASLVGAFIANIDRKRKDMAVLRLLGFRRHAVTVFIVIQAFCLTGLAFVIGLLLYLFGSLTFNHLLGARLPAQAFVCRLEPIHFITALFSLLIVALAVAAIGALRALKIDPAESLREI</sequence>
<feature type="domain" description="ABC transporter" evidence="10">
    <location>
        <begin position="3"/>
        <end position="260"/>
    </location>
</feature>
<evidence type="ECO:0000313" key="11">
    <source>
        <dbReference type="EMBL" id="KGQ11130.1"/>
    </source>
</evidence>
<dbReference type="Pfam" id="PF02687">
    <property type="entry name" value="FtsX"/>
    <property type="match status" value="1"/>
</dbReference>
<feature type="transmembrane region" description="Helical" evidence="9">
    <location>
        <begin position="465"/>
        <end position="491"/>
    </location>
</feature>
<dbReference type="PANTHER" id="PTHR24220:SF689">
    <property type="entry name" value="LIPOPROTEIN-RELEASING SYSTEM ATP-BINDING PROTEIN LOLD"/>
    <property type="match status" value="1"/>
</dbReference>
<feature type="transmembrane region" description="Helical" evidence="9">
    <location>
        <begin position="512"/>
        <end position="543"/>
    </location>
</feature>
<dbReference type="InterPro" id="IPR003593">
    <property type="entry name" value="AAA+_ATPase"/>
</dbReference>
<keyword evidence="5 11" id="KW-0067">ATP-binding</keyword>
<keyword evidence="6 9" id="KW-1133">Transmembrane helix</keyword>
<comment type="caution">
    <text evidence="11">The sequence shown here is derived from an EMBL/GenBank/DDBJ whole genome shotgun (WGS) entry which is preliminary data.</text>
</comment>
<name>A0A0A2VY91_BEABA</name>
<keyword evidence="2" id="KW-1003">Cell membrane</keyword>
<proteinExistence type="inferred from homology"/>
<dbReference type="GO" id="GO:0089705">
    <property type="term" value="P:protein localization to outer membrane"/>
    <property type="evidence" value="ECO:0007669"/>
    <property type="project" value="TreeGrafter"/>
</dbReference>
<dbReference type="InterPro" id="IPR003439">
    <property type="entry name" value="ABC_transporter-like_ATP-bd"/>
</dbReference>
<evidence type="ECO:0000259" key="10">
    <source>
        <dbReference type="PROSITE" id="PS50893"/>
    </source>
</evidence>
<dbReference type="GO" id="GO:0044874">
    <property type="term" value="P:lipoprotein localization to outer membrane"/>
    <property type="evidence" value="ECO:0007669"/>
    <property type="project" value="TreeGrafter"/>
</dbReference>
<gene>
    <name evidence="11" type="ORF">BBAD15_g3143</name>
</gene>
<reference evidence="11 12" key="1">
    <citation type="submission" date="2012-10" db="EMBL/GenBank/DDBJ databases">
        <title>Genome sequencing and analysis of entomopathogenic fungi Beauveria bassiana D1-5.</title>
        <authorList>
            <person name="Li Q."/>
            <person name="Wang L."/>
            <person name="Zhang Z."/>
            <person name="Wang Q."/>
            <person name="Ren J."/>
            <person name="Wang M."/>
            <person name="Xu W."/>
            <person name="Wang J."/>
            <person name="Lu Y."/>
            <person name="Du Q."/>
            <person name="Sun Z."/>
        </authorList>
    </citation>
    <scope>NUCLEOTIDE SEQUENCE [LARGE SCALE GENOMIC DNA]</scope>
    <source>
        <strain evidence="11 12">D1-5</strain>
    </source>
</reference>
<dbReference type="Proteomes" id="UP000030106">
    <property type="component" value="Unassembled WGS sequence"/>
</dbReference>
<dbReference type="HOGENOM" id="CLU_455590_0_0_1"/>
<dbReference type="GO" id="GO:0016887">
    <property type="term" value="F:ATP hydrolysis activity"/>
    <property type="evidence" value="ECO:0007669"/>
    <property type="project" value="InterPro"/>
</dbReference>
<keyword evidence="3 9" id="KW-0812">Transmembrane</keyword>
<evidence type="ECO:0000256" key="5">
    <source>
        <dbReference type="ARBA" id="ARBA00022840"/>
    </source>
</evidence>
<dbReference type="InterPro" id="IPR015854">
    <property type="entry name" value="ABC_transpr_LolD-like"/>
</dbReference>
<keyword evidence="4" id="KW-0547">Nucleotide-binding</keyword>
<dbReference type="STRING" id="1245745.A0A0A2VY91"/>
<organism evidence="11 12">
    <name type="scientific">Beauveria bassiana D1-5</name>
    <dbReference type="NCBI Taxonomy" id="1245745"/>
    <lineage>
        <taxon>Eukaryota</taxon>
        <taxon>Fungi</taxon>
        <taxon>Dikarya</taxon>
        <taxon>Ascomycota</taxon>
        <taxon>Pezizomycotina</taxon>
        <taxon>Sordariomycetes</taxon>
        <taxon>Hypocreomycetidae</taxon>
        <taxon>Hypocreales</taxon>
        <taxon>Cordycipitaceae</taxon>
        <taxon>Beauveria</taxon>
    </lineage>
</organism>
<dbReference type="GO" id="GO:0005524">
    <property type="term" value="F:ATP binding"/>
    <property type="evidence" value="ECO:0007669"/>
    <property type="project" value="UniProtKB-KW"/>
</dbReference>
<evidence type="ECO:0000256" key="4">
    <source>
        <dbReference type="ARBA" id="ARBA00022741"/>
    </source>
</evidence>
<dbReference type="PROSITE" id="PS50893">
    <property type="entry name" value="ABC_TRANSPORTER_2"/>
    <property type="match status" value="1"/>
</dbReference>
<evidence type="ECO:0000256" key="9">
    <source>
        <dbReference type="SAM" id="Phobius"/>
    </source>
</evidence>
<comment type="subcellular location">
    <subcellularLocation>
        <location evidence="1">Cell inner membrane</location>
        <topology evidence="1">Multi-pass membrane protein</topology>
    </subcellularLocation>
</comment>
<dbReference type="Gene3D" id="3.40.50.300">
    <property type="entry name" value="P-loop containing nucleotide triphosphate hydrolases"/>
    <property type="match status" value="1"/>
</dbReference>
<keyword evidence="11" id="KW-0449">Lipoprotein</keyword>
<dbReference type="Pfam" id="PF00005">
    <property type="entry name" value="ABC_tran"/>
    <property type="match status" value="1"/>
</dbReference>
<comment type="similarity">
    <text evidence="8">Belongs to the ABC transporter superfamily. Macrolide exporter (TC 3.A.1.122) family.</text>
</comment>
<evidence type="ECO:0000256" key="3">
    <source>
        <dbReference type="ARBA" id="ARBA00022692"/>
    </source>
</evidence>
<dbReference type="InterPro" id="IPR027417">
    <property type="entry name" value="P-loop_NTPase"/>
</dbReference>
<accession>A0A0A2VY91</accession>
<protein>
    <submittedName>
        <fullName evidence="11">Lipoprotein-releasing system ATP-binding protein Lo lD</fullName>
    </submittedName>
</protein>
<dbReference type="GO" id="GO:0005886">
    <property type="term" value="C:plasma membrane"/>
    <property type="evidence" value="ECO:0007669"/>
    <property type="project" value="UniProtKB-SubCell"/>
</dbReference>
<feature type="transmembrane region" description="Helical" evidence="9">
    <location>
        <begin position="218"/>
        <end position="239"/>
    </location>
</feature>